<comment type="caution">
    <text evidence="10">The sequence shown here is derived from an EMBL/GenBank/DDBJ whole genome shotgun (WGS) entry which is preliminary data.</text>
</comment>
<evidence type="ECO:0000256" key="6">
    <source>
        <dbReference type="RuleBase" id="RU367087"/>
    </source>
</evidence>
<feature type="region of interest" description="Disordered" evidence="8">
    <location>
        <begin position="1119"/>
        <end position="1151"/>
    </location>
</feature>
<feature type="region of interest" description="Disordered" evidence="8">
    <location>
        <begin position="684"/>
        <end position="727"/>
    </location>
</feature>
<name>A0ABP0S0R9_9DINO</name>
<feature type="compositionally biased region" description="Basic and acidic residues" evidence="8">
    <location>
        <begin position="914"/>
        <end position="923"/>
    </location>
</feature>
<keyword evidence="11" id="KW-1185">Reference proteome</keyword>
<feature type="compositionally biased region" description="Basic and acidic residues" evidence="8">
    <location>
        <begin position="871"/>
        <end position="881"/>
    </location>
</feature>
<dbReference type="PANTHER" id="PTHR12315:SF0">
    <property type="entry name" value="7SK SNRNA METHYLPHOSPHATE CAPPING ENZYME"/>
    <property type="match status" value="1"/>
</dbReference>
<dbReference type="InterPro" id="IPR010675">
    <property type="entry name" value="Bin3_C"/>
</dbReference>
<feature type="compositionally biased region" description="Basic and acidic residues" evidence="8">
    <location>
        <begin position="1336"/>
        <end position="1346"/>
    </location>
</feature>
<dbReference type="InterPro" id="IPR039772">
    <property type="entry name" value="Bin3-like"/>
</dbReference>
<feature type="compositionally biased region" description="Basic and acidic residues" evidence="8">
    <location>
        <begin position="684"/>
        <end position="693"/>
    </location>
</feature>
<evidence type="ECO:0000256" key="1">
    <source>
        <dbReference type="ARBA" id="ARBA00008361"/>
    </source>
</evidence>
<evidence type="ECO:0000259" key="9">
    <source>
        <dbReference type="PROSITE" id="PS51515"/>
    </source>
</evidence>
<sequence length="2315" mass="261917">MAKGSRRRIGTVSTARPFERPMEPRVLNGCGMHVLGFVPPGGLVTTPLTSATSGRQVTKTAEKLKLETKEIVKGPSSWKKGKPLYEHGNYGSYYNYRHSESDFFVGDRRLAALSERFGKSFLKGKEVLDIGCNSGLVSISAALDFRAKRVVGMDIDSGLVDSARQNLAQTEHPRAIRAADSLEFRAEDILHCPLRRPPEELPERFDVVLCFSVTKWIHFAHGDTGIHNLFKRCFKRTRPGGYFVLEPQEWGSYKKKRHITREVRQTVSKIQIRPEDFEEYLVNLGFEKVAAIEPPGDLPKNFQRFLRVFRRPDDVPDAAPDDGAPAAKVEAKPRKRKAVTSEAKTPNFDTPRSISPKSESDEEDVQLAKQAHTIRKWSYSTQEEASYALPLTFLAESESIIEPETITDQRIITLYNASVELTEVGISTVMAPSVARRFENALEHIKVTENGCFEPNDFVNEELFHDDLFLEAMEAYTTYGKMESIVCEMQTLIIDVLKVLNDDSEERLDIVAGQAIGVAVGLEEVEHKTNAIMERVFGLLAALSAEAKSFNYTAWLQAMGESELEVTELVEEFMTQKQEIRKLLWISNIEADEFLNSRLLVAAMTFAKWFEKMRKAADEFEEFLLKQYEEGGSYGWYRFKRIFQQQSEERKRLALRLQEKKESCKKEALESHGKRLEAAIEMRRERDAEKEFEPPPSSGLPTERGRRIQVTSTPSMAPGGGSPHRRISFNAKRSSHMEEQIMTFLGHAREHLDELQAEAQEVRHLEQRAAELLLRLLTKMRVLERRRLRKAADKSISQRVNDVMPGRFVAMHAKKPWPANEDFTVTSSLLQQQAICRDLNSLSVPVELKDIWTGVEGKFLMKKKKKKPKPKKNEVVKTEEKAPEIASPAVNLWSQARDSVAVGSAVNAIQSLQTKEEAKKEEVQAPAQEAEKDEDDDDDLFNFPPHFSLVDVQLLLSDAAVTRTERLRELRQELSQVAQQVGAKYGRQAWDYNAKALEAHSNTNPWAVLVPIVEKEMMNLGESGRFFLSRQDAANLQDLNRLMRTVKSQMAVETSKSRSHFDDDEERWSFISEIHIRALIEQLRQMHQTLQDRKNKAARLDIRAELTQELAQLHPELRSSYGLAQKRPPPKKPAKEEVEQEEEEDEEDRTDSFKTFLFALKFKQKMSEAQNATKLRETKVQLDGTIANAQKMIRDGFEVTKTLDSEKEGVQTEVHYLKKLHNRIEMTNMATFHLKQLKSEKALMKARKEAGASLPGALEPAGEAGGAVAPPSAPVETVSSPKRKKKDARDRTKEMKADIKKLKDGTTEDAPQSDVKAMQRPPVAGNAGNAGRLSVRKPDREQDGQQKPRSSWLARASTAVALGKTESMVPERGAPQTGPRGNVPQDAAKQRSATGPVGPLAFFNDKGAEGEMSGSEEDETGAARRQKDDKRGTLKRGDRKAQFNKIFTTTMQRRLRTATDRSAAMLFKKSLIEANRNQQMTRKILDSKRGDLQSFLKLTLSKHGIKTMHRIQSAKEQQERWNDEVDYMTTKLRRGAGMESMWRERHDAWLQEMKDTFGDMVLDAFVQADRFINKDQWSQRLQQILRETFEQMKEELPTAEVDVSHHIDVPEKDEEEGLTSVRLGEAHMAKLLQKQNTLPQNLEEEEEEAAPTQAGLTLEDLPEVSQALSSRGFSTPARRPPGIPTASATQSRQKSAVVFQPDDVIDVPEPVESHREHELPSWLTAGRTRTKTRELVGSKVEAEDVESEVSAEIKVFNLARRRSVQPWLEPVDWIEDASYRAALKTLQKQFHKGKTREEEMWGYSPPVDGARRHLRRKLTERTSKALSKSAERCLSRRLKNFQLEELEDASERVHRTAWSPTAIALQCSLRRSRRRSQARARGLDCVLTHDGVRFRGLPRRYLEEDVSEYTEATETEAAGGESSTWLADATVRRLRRFRRKLLKRFCGPEEAYNNTVVSPISLLGYEQFCDMAEQISFDQTNTRMVWQKMLQLLGKEECEELELHKGEFSHAMSFACDIRDLNTLRIHLQLRYGSLAAAFDQMEKRHLDEDSWAELLASVGASHEEAKVFFASMLANGKRQTPKISRRTFLLVLQNAEGFAAGKSLMSSLKLSNEATAWRALMEHARRMAKHKGMRLDAHSITATELQLLLSPLSSDVHCEALIRMALSKRPEHRGPVRLRLEEVLLAAVSGLGRRAAELIKELGRDYEGEDSINPWPTRSGARAVPAPASLAKRLRSSMAVSVAEAARKLQAGDAHDGVSTLMGIVGKRPPSHTRSVASASSDTEDVPSISSRATTRKSSPQRSRPRSAREELLE</sequence>
<dbReference type="Gene3D" id="3.40.50.150">
    <property type="entry name" value="Vaccinia Virus protein VP39"/>
    <property type="match status" value="1"/>
</dbReference>
<keyword evidence="3 6" id="KW-0808">Transferase</keyword>
<comment type="similarity">
    <text evidence="1 6">Belongs to the methyltransferase superfamily.</text>
</comment>
<dbReference type="InterPro" id="IPR029063">
    <property type="entry name" value="SAM-dependent_MTases_sf"/>
</dbReference>
<evidence type="ECO:0000313" key="11">
    <source>
        <dbReference type="Proteomes" id="UP001642484"/>
    </source>
</evidence>
<dbReference type="Proteomes" id="UP001642484">
    <property type="component" value="Unassembled WGS sequence"/>
</dbReference>
<dbReference type="Pfam" id="PF06325">
    <property type="entry name" value="PrmA"/>
    <property type="match status" value="1"/>
</dbReference>
<keyword evidence="4 5" id="KW-0949">S-adenosyl-L-methionine</keyword>
<accession>A0ABP0S0R9</accession>
<feature type="region of interest" description="Disordered" evidence="8">
    <location>
        <begin position="1255"/>
        <end position="1437"/>
    </location>
</feature>
<keyword evidence="7" id="KW-0175">Coiled coil</keyword>
<feature type="region of interest" description="Disordered" evidence="8">
    <location>
        <begin position="2261"/>
        <end position="2315"/>
    </location>
</feature>
<evidence type="ECO:0000256" key="4">
    <source>
        <dbReference type="ARBA" id="ARBA00022691"/>
    </source>
</evidence>
<feature type="compositionally biased region" description="Low complexity" evidence="8">
    <location>
        <begin position="1255"/>
        <end position="1270"/>
    </location>
</feature>
<keyword evidence="2 6" id="KW-0489">Methyltransferase</keyword>
<evidence type="ECO:0000256" key="8">
    <source>
        <dbReference type="SAM" id="MobiDB-lite"/>
    </source>
</evidence>
<evidence type="ECO:0000256" key="2">
    <source>
        <dbReference type="ARBA" id="ARBA00022603"/>
    </source>
</evidence>
<proteinExistence type="inferred from homology"/>
<feature type="region of interest" description="Disordered" evidence="8">
    <location>
        <begin position="862"/>
        <end position="881"/>
    </location>
</feature>
<evidence type="ECO:0000256" key="5">
    <source>
        <dbReference type="PROSITE-ProRule" id="PRU00848"/>
    </source>
</evidence>
<dbReference type="InterPro" id="IPR024160">
    <property type="entry name" value="BIN3_SAM-bd_dom"/>
</dbReference>
<feature type="region of interest" description="Disordered" evidence="8">
    <location>
        <begin position="913"/>
        <end position="938"/>
    </location>
</feature>
<organism evidence="10 11">
    <name type="scientific">Durusdinium trenchii</name>
    <dbReference type="NCBI Taxonomy" id="1381693"/>
    <lineage>
        <taxon>Eukaryota</taxon>
        <taxon>Sar</taxon>
        <taxon>Alveolata</taxon>
        <taxon>Dinophyceae</taxon>
        <taxon>Suessiales</taxon>
        <taxon>Symbiodiniaceae</taxon>
        <taxon>Durusdinium</taxon>
    </lineage>
</organism>
<gene>
    <name evidence="10" type="ORF">CCMP2556_LOCUS49564</name>
</gene>
<feature type="compositionally biased region" description="Polar residues" evidence="8">
    <location>
        <begin position="2273"/>
        <end position="2282"/>
    </location>
</feature>
<evidence type="ECO:0000256" key="7">
    <source>
        <dbReference type="SAM" id="Coils"/>
    </source>
</evidence>
<protein>
    <recommendedName>
        <fullName evidence="6">RNA methyltransferase</fullName>
        <ecNumber evidence="6">2.1.1.-</ecNumber>
    </recommendedName>
</protein>
<evidence type="ECO:0000313" key="10">
    <source>
        <dbReference type="EMBL" id="CAK9105963.1"/>
    </source>
</evidence>
<feature type="region of interest" description="Disordered" evidence="8">
    <location>
        <begin position="314"/>
        <end position="366"/>
    </location>
</feature>
<dbReference type="EMBL" id="CAXAMN010026805">
    <property type="protein sequence ID" value="CAK9105963.1"/>
    <property type="molecule type" value="Genomic_DNA"/>
</dbReference>
<dbReference type="CDD" id="cd02440">
    <property type="entry name" value="AdoMet_MTases"/>
    <property type="match status" value="1"/>
</dbReference>
<feature type="compositionally biased region" description="Basic and acidic residues" evidence="8">
    <location>
        <begin position="1287"/>
        <end position="1306"/>
    </location>
</feature>
<dbReference type="PANTHER" id="PTHR12315">
    <property type="entry name" value="BICOID-INTERACTING PROTEIN RELATED"/>
    <property type="match status" value="1"/>
</dbReference>
<dbReference type="EC" id="2.1.1.-" evidence="6"/>
<feature type="coiled-coil region" evidence="7">
    <location>
        <begin position="745"/>
        <end position="775"/>
    </location>
</feature>
<feature type="compositionally biased region" description="Polar residues" evidence="8">
    <location>
        <begin position="342"/>
        <end position="357"/>
    </location>
</feature>
<feature type="region of interest" description="Disordered" evidence="8">
    <location>
        <begin position="1669"/>
        <end position="1695"/>
    </location>
</feature>
<dbReference type="SUPFAM" id="SSF53335">
    <property type="entry name" value="S-adenosyl-L-methionine-dependent methyltransferases"/>
    <property type="match status" value="1"/>
</dbReference>
<feature type="compositionally biased region" description="Acidic residues" evidence="8">
    <location>
        <begin position="1138"/>
        <end position="1149"/>
    </location>
</feature>
<dbReference type="Pfam" id="PF06859">
    <property type="entry name" value="Bin3"/>
    <property type="match status" value="1"/>
</dbReference>
<evidence type="ECO:0000256" key="3">
    <source>
        <dbReference type="ARBA" id="ARBA00022679"/>
    </source>
</evidence>
<reference evidence="10 11" key="1">
    <citation type="submission" date="2024-02" db="EMBL/GenBank/DDBJ databases">
        <authorList>
            <person name="Chen Y."/>
            <person name="Shah S."/>
            <person name="Dougan E. K."/>
            <person name="Thang M."/>
            <person name="Chan C."/>
        </authorList>
    </citation>
    <scope>NUCLEOTIDE SEQUENCE [LARGE SCALE GENOMIC DNA]</scope>
</reference>
<dbReference type="PROSITE" id="PS51515">
    <property type="entry name" value="BIN3_SAM"/>
    <property type="match status" value="1"/>
</dbReference>
<feature type="compositionally biased region" description="Basic and acidic residues" evidence="8">
    <location>
        <begin position="1421"/>
        <end position="1437"/>
    </location>
</feature>
<feature type="domain" description="Bin3-type SAM" evidence="9">
    <location>
        <begin position="107"/>
        <end position="314"/>
    </location>
</feature>